<dbReference type="AlphaFoldDB" id="A0ABD4THZ7"/>
<dbReference type="InterPro" id="IPR003812">
    <property type="entry name" value="Fido"/>
</dbReference>
<comment type="caution">
    <text evidence="3">The sequence shown here is derived from an EMBL/GenBank/DDBJ whole genome shotgun (WGS) entry which is preliminary data.</text>
</comment>
<dbReference type="PANTHER" id="PTHR13504">
    <property type="entry name" value="FIDO DOMAIN-CONTAINING PROTEIN DDB_G0283145"/>
    <property type="match status" value="1"/>
</dbReference>
<sequence length="444" mass="52152">MKKLQKPPPESASPSSRNAAAIDGDEELQNEVAEYNRRYLSWDELIHRVPDQKRRELIWHLMKAHRRLQYETIPYPPIPLIYSLTPEIAKNLHTYDRYLSDTLRINKREIRLEKSYIINSMMEEAIASSILEGAVTTRKKAQELLISKRKPKSTDEQMVINNFQAMQYILQQKDEPISREMICDIQEIVTNKTINEKEVGVFRDNNEIVVADAATGEIQHTPPDHQKIEEMIAAFCRFANEDEDESGKTAITSIHPIIKGIILHYLIGYIHPFADGNGRTARTVFYWYLLSRGYWLFEYMAISRAIQRSKKRYSLAYLHTRYDEMDLTYFINYNISCINEALQDLLHYIEEKQSEQKRARTISRKVPGINERQADILRTMMEQADEYFTIRQIMQMHAVVYETARTDLLTLHERGFIRKTKRGKEFAFIFNEESGLLKGNDQRN</sequence>
<evidence type="ECO:0000313" key="4">
    <source>
        <dbReference type="Proteomes" id="UP001524383"/>
    </source>
</evidence>
<dbReference type="Gene3D" id="1.10.3290.10">
    <property type="entry name" value="Fido-like domain"/>
    <property type="match status" value="1"/>
</dbReference>
<dbReference type="InterPro" id="IPR036597">
    <property type="entry name" value="Fido-like_dom_sf"/>
</dbReference>
<dbReference type="SUPFAM" id="SSF140931">
    <property type="entry name" value="Fic-like"/>
    <property type="match status" value="1"/>
</dbReference>
<evidence type="ECO:0000259" key="2">
    <source>
        <dbReference type="PROSITE" id="PS51459"/>
    </source>
</evidence>
<gene>
    <name evidence="3" type="ORF">FTO68_02290</name>
</gene>
<accession>A0ABD4THZ7</accession>
<name>A0ABD4THZ7_9EURY</name>
<keyword evidence="4" id="KW-1185">Reference proteome</keyword>
<dbReference type="RefSeq" id="WP_255331742.1">
    <property type="nucleotide sequence ID" value="NZ_VOTZ01000003.1"/>
</dbReference>
<proteinExistence type="predicted"/>
<dbReference type="PANTHER" id="PTHR13504:SF38">
    <property type="entry name" value="FIDO DOMAIN-CONTAINING PROTEIN"/>
    <property type="match status" value="1"/>
</dbReference>
<feature type="domain" description="Fido" evidence="2">
    <location>
        <begin position="177"/>
        <end position="336"/>
    </location>
</feature>
<organism evidence="3 4">
    <name type="scientific">Methanocalculus taiwanensis</name>
    <dbReference type="NCBI Taxonomy" id="106207"/>
    <lineage>
        <taxon>Archaea</taxon>
        <taxon>Methanobacteriati</taxon>
        <taxon>Methanobacteriota</taxon>
        <taxon>Stenosarchaea group</taxon>
        <taxon>Methanomicrobia</taxon>
        <taxon>Methanomicrobiales</taxon>
        <taxon>Methanocalculaceae</taxon>
        <taxon>Methanocalculus</taxon>
    </lineage>
</organism>
<dbReference type="Pfam" id="PF02661">
    <property type="entry name" value="Fic"/>
    <property type="match status" value="1"/>
</dbReference>
<dbReference type="EMBL" id="VOTZ01000003">
    <property type="protein sequence ID" value="MCQ1537819.1"/>
    <property type="molecule type" value="Genomic_DNA"/>
</dbReference>
<dbReference type="InterPro" id="IPR040198">
    <property type="entry name" value="Fido_containing"/>
</dbReference>
<reference evidence="3 4" key="1">
    <citation type="submission" date="2019-08" db="EMBL/GenBank/DDBJ databases">
        <authorList>
            <person name="Chen S.-C."/>
            <person name="Lai M.-C."/>
            <person name="You Y.-T."/>
        </authorList>
    </citation>
    <scope>NUCLEOTIDE SEQUENCE [LARGE SCALE GENOMIC DNA]</scope>
    <source>
        <strain evidence="3 4">P2F9704a</strain>
    </source>
</reference>
<dbReference type="InterPro" id="IPR036390">
    <property type="entry name" value="WH_DNA-bd_sf"/>
</dbReference>
<protein>
    <submittedName>
        <fullName evidence="3">Fic family protein</fullName>
    </submittedName>
</protein>
<feature type="compositionally biased region" description="Pro residues" evidence="1">
    <location>
        <begin position="1"/>
        <end position="11"/>
    </location>
</feature>
<evidence type="ECO:0000256" key="1">
    <source>
        <dbReference type="SAM" id="MobiDB-lite"/>
    </source>
</evidence>
<evidence type="ECO:0000313" key="3">
    <source>
        <dbReference type="EMBL" id="MCQ1537819.1"/>
    </source>
</evidence>
<dbReference type="Proteomes" id="UP001524383">
    <property type="component" value="Unassembled WGS sequence"/>
</dbReference>
<feature type="region of interest" description="Disordered" evidence="1">
    <location>
        <begin position="1"/>
        <end position="24"/>
    </location>
</feature>
<dbReference type="SUPFAM" id="SSF46785">
    <property type="entry name" value="Winged helix' DNA-binding domain"/>
    <property type="match status" value="1"/>
</dbReference>
<dbReference type="PROSITE" id="PS51459">
    <property type="entry name" value="FIDO"/>
    <property type="match status" value="1"/>
</dbReference>